<protein>
    <submittedName>
        <fullName evidence="2">Uncharacterized protein</fullName>
    </submittedName>
</protein>
<feature type="transmembrane region" description="Helical" evidence="1">
    <location>
        <begin position="35"/>
        <end position="53"/>
    </location>
</feature>
<reference evidence="2 3" key="1">
    <citation type="journal article" date="2016" name="Sci. Rep.">
        <title>The Dendrobium catenatum Lindl. genome sequence provides insights into polysaccharide synthase, floral development and adaptive evolution.</title>
        <authorList>
            <person name="Zhang G.Q."/>
            <person name="Xu Q."/>
            <person name="Bian C."/>
            <person name="Tsai W.C."/>
            <person name="Yeh C.M."/>
            <person name="Liu K.W."/>
            <person name="Yoshida K."/>
            <person name="Zhang L.S."/>
            <person name="Chang S.B."/>
            <person name="Chen F."/>
            <person name="Shi Y."/>
            <person name="Su Y.Y."/>
            <person name="Zhang Y.Q."/>
            <person name="Chen L.J."/>
            <person name="Yin Y."/>
            <person name="Lin M."/>
            <person name="Huang H."/>
            <person name="Deng H."/>
            <person name="Wang Z.W."/>
            <person name="Zhu S.L."/>
            <person name="Zhao X."/>
            <person name="Deng C."/>
            <person name="Niu S.C."/>
            <person name="Huang J."/>
            <person name="Wang M."/>
            <person name="Liu G.H."/>
            <person name="Yang H.J."/>
            <person name="Xiao X.J."/>
            <person name="Hsiao Y.Y."/>
            <person name="Wu W.L."/>
            <person name="Chen Y.Y."/>
            <person name="Mitsuda N."/>
            <person name="Ohme-Takagi M."/>
            <person name="Luo Y.B."/>
            <person name="Van de Peer Y."/>
            <person name="Liu Z.J."/>
        </authorList>
    </citation>
    <scope>NUCLEOTIDE SEQUENCE [LARGE SCALE GENOMIC DNA]</scope>
    <source>
        <tissue evidence="2">The whole plant</tissue>
    </source>
</reference>
<reference evidence="2 3" key="2">
    <citation type="journal article" date="2017" name="Nature">
        <title>The Apostasia genome and the evolution of orchids.</title>
        <authorList>
            <person name="Zhang G.Q."/>
            <person name="Liu K.W."/>
            <person name="Li Z."/>
            <person name="Lohaus R."/>
            <person name="Hsiao Y.Y."/>
            <person name="Niu S.C."/>
            <person name="Wang J.Y."/>
            <person name="Lin Y.C."/>
            <person name="Xu Q."/>
            <person name="Chen L.J."/>
            <person name="Yoshida K."/>
            <person name="Fujiwara S."/>
            <person name="Wang Z.W."/>
            <person name="Zhang Y.Q."/>
            <person name="Mitsuda N."/>
            <person name="Wang M."/>
            <person name="Liu G.H."/>
            <person name="Pecoraro L."/>
            <person name="Huang H.X."/>
            <person name="Xiao X.J."/>
            <person name="Lin M."/>
            <person name="Wu X.Y."/>
            <person name="Wu W.L."/>
            <person name="Chen Y.Y."/>
            <person name="Chang S.B."/>
            <person name="Sakamoto S."/>
            <person name="Ohme-Takagi M."/>
            <person name="Yagi M."/>
            <person name="Zeng S.J."/>
            <person name="Shen C.Y."/>
            <person name="Yeh C.M."/>
            <person name="Luo Y.B."/>
            <person name="Tsai W.C."/>
            <person name="Van de Peer Y."/>
            <person name="Liu Z.J."/>
        </authorList>
    </citation>
    <scope>NUCLEOTIDE SEQUENCE [LARGE SCALE GENOMIC DNA]</scope>
    <source>
        <tissue evidence="2">The whole plant</tissue>
    </source>
</reference>
<gene>
    <name evidence="2" type="ORF">MA16_Dca023365</name>
</gene>
<feature type="transmembrane region" description="Helical" evidence="1">
    <location>
        <begin position="65"/>
        <end position="90"/>
    </location>
</feature>
<name>A0A2I0WJL2_9ASPA</name>
<organism evidence="2 3">
    <name type="scientific">Dendrobium catenatum</name>
    <dbReference type="NCBI Taxonomy" id="906689"/>
    <lineage>
        <taxon>Eukaryota</taxon>
        <taxon>Viridiplantae</taxon>
        <taxon>Streptophyta</taxon>
        <taxon>Embryophyta</taxon>
        <taxon>Tracheophyta</taxon>
        <taxon>Spermatophyta</taxon>
        <taxon>Magnoliopsida</taxon>
        <taxon>Liliopsida</taxon>
        <taxon>Asparagales</taxon>
        <taxon>Orchidaceae</taxon>
        <taxon>Epidendroideae</taxon>
        <taxon>Malaxideae</taxon>
        <taxon>Dendrobiinae</taxon>
        <taxon>Dendrobium</taxon>
    </lineage>
</organism>
<keyword evidence="1" id="KW-0472">Membrane</keyword>
<evidence type="ECO:0000256" key="1">
    <source>
        <dbReference type="SAM" id="Phobius"/>
    </source>
</evidence>
<proteinExistence type="predicted"/>
<dbReference type="STRING" id="906689.A0A2I0WJL2"/>
<dbReference type="PANTHER" id="PTHR31635:SF196">
    <property type="entry name" value="REVERSE TRANSCRIPTASE DOMAIN-CONTAINING PROTEIN-RELATED"/>
    <property type="match status" value="1"/>
</dbReference>
<dbReference type="PANTHER" id="PTHR31635">
    <property type="entry name" value="REVERSE TRANSCRIPTASE DOMAIN-CONTAINING PROTEIN-RELATED"/>
    <property type="match status" value="1"/>
</dbReference>
<keyword evidence="3" id="KW-1185">Reference proteome</keyword>
<dbReference type="AlphaFoldDB" id="A0A2I0WJL2"/>
<accession>A0A2I0WJL2</accession>
<dbReference type="Proteomes" id="UP000233837">
    <property type="component" value="Unassembled WGS sequence"/>
</dbReference>
<sequence>METTPLFCYQLYMPPIIKRKEKLYGMRLGTFVPPWGLLGLLWAILTTVVILLISSGGNMLHQNQLFDFNSLIFYANLYDLASVGLTYMWYNQQTVIPIHIKLDRMLVNEEWMSVFPRSHYIIKPPSCLDHNPIVLLSGDKFDSHRRFLFKNYWLKSEFFWYLLLSNLSVNSRGQPFAALCFLLKQLKTDIKDKAWACSNSVSSHMDSLLRKQEDCLSLFNQDCHNESISLALKNINDQLAEASSQWYSWLLQRAKIKWLSKGEDDLKFLYSRIHLRRNYRRTAISLAMSNSNFSFSEAVRDTILHFQRLYNPPRRQSFDILHFSVGNVIPHEYVLSLTIPFSNAEIKKAIFSGASNSTPSPDGFNFEFFKSSWIATGPMVCKAVKTFYHNAYIPNAAKATAITLIPKTNHVEVISDFRPISLCNTTYKIIAKILAARMKPIMPLIIS</sequence>
<evidence type="ECO:0000313" key="3">
    <source>
        <dbReference type="Proteomes" id="UP000233837"/>
    </source>
</evidence>
<keyword evidence="1" id="KW-1133">Transmembrane helix</keyword>
<keyword evidence="1" id="KW-0812">Transmembrane</keyword>
<dbReference type="EMBL" id="KZ502565">
    <property type="protein sequence ID" value="PKU75849.1"/>
    <property type="molecule type" value="Genomic_DNA"/>
</dbReference>
<evidence type="ECO:0000313" key="2">
    <source>
        <dbReference type="EMBL" id="PKU75849.1"/>
    </source>
</evidence>